<reference evidence="2" key="1">
    <citation type="submission" date="2020-06" db="EMBL/GenBank/DDBJ databases">
        <title>Unique genomic features of the anaerobic methanotrophic archaea.</title>
        <authorList>
            <person name="Chadwick G.L."/>
            <person name="Skennerton C.T."/>
            <person name="Laso-Perez R."/>
            <person name="Leu A.O."/>
            <person name="Speth D.R."/>
            <person name="Yu H."/>
            <person name="Morgan-Lang C."/>
            <person name="Hatzenpichler R."/>
            <person name="Goudeau D."/>
            <person name="Malmstrom R."/>
            <person name="Brazelton W.J."/>
            <person name="Woyke T."/>
            <person name="Hallam S.J."/>
            <person name="Tyson G.W."/>
            <person name="Wegener G."/>
            <person name="Boetius A."/>
            <person name="Orphan V."/>
        </authorList>
    </citation>
    <scope>NUCLEOTIDE SEQUENCE</scope>
</reference>
<dbReference type="PANTHER" id="PTHR42924">
    <property type="entry name" value="EXONUCLEASE"/>
    <property type="match status" value="1"/>
</dbReference>
<dbReference type="InterPro" id="IPR003141">
    <property type="entry name" value="Pol/His_phosphatase_N"/>
</dbReference>
<evidence type="ECO:0000313" key="2">
    <source>
        <dbReference type="EMBL" id="QNO57857.1"/>
    </source>
</evidence>
<dbReference type="PANTHER" id="PTHR42924:SF3">
    <property type="entry name" value="POLYMERASE_HISTIDINOL PHOSPHATASE N-TERMINAL DOMAIN-CONTAINING PROTEIN"/>
    <property type="match status" value="1"/>
</dbReference>
<dbReference type="EMBL" id="MT631704">
    <property type="protein sequence ID" value="QNO57857.1"/>
    <property type="molecule type" value="Genomic_DNA"/>
</dbReference>
<dbReference type="Gene3D" id="3.20.20.140">
    <property type="entry name" value="Metal-dependent hydrolases"/>
    <property type="match status" value="1"/>
</dbReference>
<protein>
    <recommendedName>
        <fullName evidence="1">Polymerase/histidinol phosphatase N-terminal domain-containing protein</fullName>
    </recommendedName>
</protein>
<dbReference type="InterPro" id="IPR016195">
    <property type="entry name" value="Pol/histidinol_Pase-like"/>
</dbReference>
<sequence length="140" mass="15092">MKAVFSGSSISQGHADLHTHTHYSGFNKAFFIPYPESVTPPERMVDVAVKKGLDVLCITDHDEIEGALRAQRYSRKAGLETDVVIGEEVTTADGHVLGLFLQERIPLGLSAVETIDLIHGQGGLAVAPHPFSYPCPLSVV</sequence>
<evidence type="ECO:0000259" key="1">
    <source>
        <dbReference type="SMART" id="SM00481"/>
    </source>
</evidence>
<dbReference type="SMART" id="SM00481">
    <property type="entry name" value="POLIIIAc"/>
    <property type="match status" value="1"/>
</dbReference>
<organism evidence="2">
    <name type="scientific">Candidatus Methanophaga sp. ANME-1 ERB7</name>
    <dbReference type="NCBI Taxonomy" id="2759913"/>
    <lineage>
        <taxon>Archaea</taxon>
        <taxon>Methanobacteriati</taxon>
        <taxon>Methanobacteriota</taxon>
        <taxon>Stenosarchaea group</taxon>
        <taxon>Methanomicrobia</taxon>
        <taxon>Candidatus Methanophagales</taxon>
        <taxon>Candidatus Methanophagaceae</taxon>
        <taxon>Candidatus Methanophaga</taxon>
    </lineage>
</organism>
<dbReference type="GO" id="GO:0004534">
    <property type="term" value="F:5'-3' RNA exonuclease activity"/>
    <property type="evidence" value="ECO:0007669"/>
    <property type="project" value="TreeGrafter"/>
</dbReference>
<dbReference type="SUPFAM" id="SSF89550">
    <property type="entry name" value="PHP domain-like"/>
    <property type="match status" value="1"/>
</dbReference>
<dbReference type="InterPro" id="IPR004013">
    <property type="entry name" value="PHP_dom"/>
</dbReference>
<accession>A0A7G9ZC73</accession>
<dbReference type="AlphaFoldDB" id="A0A7G9ZC73"/>
<dbReference type="GO" id="GO:0035312">
    <property type="term" value="F:5'-3' DNA exonuclease activity"/>
    <property type="evidence" value="ECO:0007669"/>
    <property type="project" value="TreeGrafter"/>
</dbReference>
<gene>
    <name evidence="2" type="ORF">DCLBPEOH_00018</name>
</gene>
<dbReference type="Pfam" id="PF02811">
    <property type="entry name" value="PHP"/>
    <property type="match status" value="1"/>
</dbReference>
<proteinExistence type="predicted"/>
<name>A0A7G9ZC73_9EURY</name>
<feature type="domain" description="Polymerase/histidinol phosphatase N-terminal" evidence="1">
    <location>
        <begin position="15"/>
        <end position="93"/>
    </location>
</feature>
<dbReference type="InterPro" id="IPR052018">
    <property type="entry name" value="PHP_domain"/>
</dbReference>